<dbReference type="GO" id="GO:0031209">
    <property type="term" value="C:SCAR complex"/>
    <property type="evidence" value="ECO:0007669"/>
    <property type="project" value="TreeGrafter"/>
</dbReference>
<dbReference type="GO" id="GO:0071933">
    <property type="term" value="F:Arp2/3 complex binding"/>
    <property type="evidence" value="ECO:0007669"/>
    <property type="project" value="TreeGrafter"/>
</dbReference>
<comment type="function">
    <text evidence="12">Downstream effector molecule involved in the transmission of signals from tyrosine kinase receptors and small GTPases to the actin cytoskeleton. Promotes formation of actin filaments. Part of the WAVE complex that regulates lamellipodia formation. The WAVE complex regulates actin filament reorganization via its interaction with the Arp2/3 complex. As component of the WAVE1 complex, required for BDNF-NTRK2 endocytic trafficking and signaling from early endosomes. Also involved in the regulation of mitochondrial dynamics.</text>
</comment>
<feature type="compositionally biased region" description="Pro residues" evidence="15">
    <location>
        <begin position="443"/>
        <end position="458"/>
    </location>
</feature>
<evidence type="ECO:0000256" key="10">
    <source>
        <dbReference type="ARBA" id="ARBA00023212"/>
    </source>
</evidence>
<dbReference type="Gene3D" id="1.20.5.340">
    <property type="match status" value="1"/>
</dbReference>
<dbReference type="Pfam" id="PF02205">
    <property type="entry name" value="WH2"/>
    <property type="match status" value="1"/>
</dbReference>
<dbReference type="GO" id="GO:2000601">
    <property type="term" value="P:positive regulation of Arp2/3 complex-mediated actin nucleation"/>
    <property type="evidence" value="ECO:0007669"/>
    <property type="project" value="TreeGrafter"/>
</dbReference>
<dbReference type="InterPro" id="IPR028288">
    <property type="entry name" value="SCAR/WAVE_fam"/>
</dbReference>
<evidence type="ECO:0000256" key="12">
    <source>
        <dbReference type="ARBA" id="ARBA00045579"/>
    </source>
</evidence>
<comment type="subcellular location">
    <subcellularLocation>
        <location evidence="2">Cell junction</location>
        <location evidence="2">Focal adhesion</location>
    </subcellularLocation>
    <subcellularLocation>
        <location evidence="1 14">Cytoplasm</location>
        <location evidence="1 14">Cytoskeleton</location>
    </subcellularLocation>
    <subcellularLocation>
        <location evidence="11">Synapse</location>
    </subcellularLocation>
</comment>
<dbReference type="SMART" id="SM00246">
    <property type="entry name" value="WH2"/>
    <property type="match status" value="1"/>
</dbReference>
<evidence type="ECO:0000313" key="18">
    <source>
        <dbReference type="Proteomes" id="UP001044222"/>
    </source>
</evidence>
<evidence type="ECO:0000256" key="7">
    <source>
        <dbReference type="ARBA" id="ARBA00022949"/>
    </source>
</evidence>
<evidence type="ECO:0000313" key="17">
    <source>
        <dbReference type="EMBL" id="KAG5857251.1"/>
    </source>
</evidence>
<keyword evidence="4" id="KW-0488">Methylation</keyword>
<dbReference type="PROSITE" id="PS51082">
    <property type="entry name" value="WH2"/>
    <property type="match status" value="1"/>
</dbReference>
<feature type="domain" description="WH2" evidence="16">
    <location>
        <begin position="491"/>
        <end position="508"/>
    </location>
</feature>
<evidence type="ECO:0000256" key="2">
    <source>
        <dbReference type="ARBA" id="ARBA00004246"/>
    </source>
</evidence>
<keyword evidence="7" id="KW-0965">Cell junction</keyword>
<evidence type="ECO:0000256" key="14">
    <source>
        <dbReference type="RuleBase" id="RU367034"/>
    </source>
</evidence>
<name>A0A9D3MY78_ANGAN</name>
<evidence type="ECO:0000256" key="13">
    <source>
        <dbReference type="ARBA" id="ARBA00047054"/>
    </source>
</evidence>
<accession>A0A9D3MY78</accession>
<evidence type="ECO:0000256" key="11">
    <source>
        <dbReference type="ARBA" id="ARBA00034103"/>
    </source>
</evidence>
<comment type="similarity">
    <text evidence="3 14">Belongs to the SCAR/WAVE family.</text>
</comment>
<evidence type="ECO:0000256" key="8">
    <source>
        <dbReference type="ARBA" id="ARBA00023018"/>
    </source>
</evidence>
<dbReference type="GO" id="GO:0003779">
    <property type="term" value="F:actin binding"/>
    <property type="evidence" value="ECO:0007669"/>
    <property type="project" value="UniProtKB-UniRule"/>
</dbReference>
<keyword evidence="10 14" id="KW-0206">Cytoskeleton</keyword>
<dbReference type="FunFam" id="1.20.5.340:FF:000012">
    <property type="entry name" value="Wiskott-Aldrich syndrome protein family member 1"/>
    <property type="match status" value="1"/>
</dbReference>
<evidence type="ECO:0000256" key="6">
    <source>
        <dbReference type="ARBA" id="ARBA00022553"/>
    </source>
</evidence>
<dbReference type="GO" id="GO:0005856">
    <property type="term" value="C:cytoskeleton"/>
    <property type="evidence" value="ECO:0007669"/>
    <property type="project" value="UniProtKB-SubCell"/>
</dbReference>
<reference evidence="17" key="1">
    <citation type="submission" date="2021-01" db="EMBL/GenBank/DDBJ databases">
        <title>A chromosome-scale assembly of European eel, Anguilla anguilla.</title>
        <authorList>
            <person name="Henkel C."/>
            <person name="Jong-Raadsen S.A."/>
            <person name="Dufour S."/>
            <person name="Weltzien F.-A."/>
            <person name="Palstra A.P."/>
            <person name="Pelster B."/>
            <person name="Spaink H.P."/>
            <person name="Van Den Thillart G.E."/>
            <person name="Jansen H."/>
            <person name="Zahm M."/>
            <person name="Klopp C."/>
            <person name="Cedric C."/>
            <person name="Louis A."/>
            <person name="Berthelot C."/>
            <person name="Parey E."/>
            <person name="Roest Crollius H."/>
            <person name="Montfort J."/>
            <person name="Robinson-Rechavi M."/>
            <person name="Bucao C."/>
            <person name="Bouchez O."/>
            <person name="Gislard M."/>
            <person name="Lluch J."/>
            <person name="Milhes M."/>
            <person name="Lampietro C."/>
            <person name="Lopez Roques C."/>
            <person name="Donnadieu C."/>
            <person name="Braasch I."/>
            <person name="Desvignes T."/>
            <person name="Postlethwait J."/>
            <person name="Bobe J."/>
            <person name="Guiguen Y."/>
            <person name="Dirks R."/>
        </authorList>
    </citation>
    <scope>NUCLEOTIDE SEQUENCE</scope>
    <source>
        <strain evidence="17">Tag_6206</strain>
        <tissue evidence="17">Liver</tissue>
    </source>
</reference>
<dbReference type="OMA" id="THCAHET"/>
<proteinExistence type="inferred from homology"/>
<dbReference type="OrthoDB" id="1060785at2759"/>
<comment type="subunit">
    <text evidence="13">Component of the WAVE1 complex composed of ABI2, CYFIP1 or CYFIP2, BRK1, NCKAP1 and WASF1/WAVE1. Within the complex, a heterodimer containing NCKAP1 and CYFIP1 interacts with a heterotrimer formed by WAVE1, ABI2 and BRK1. CYFIP2 binds to activated RAC1 which causes the complex to dissociate, releasing activated WASF1. The complex can also be activated by NCK1. Binds actin and the Arp2/3 complex. Interacts with BAIAP2. Interacts with SHANK3; the interaction mediates the association of SHANK3 with the WAVE1 complex. Interacts with ABI1 (via N-terminus). Interacts with SORBS2; this interaction greatly enhances phosphorylation by ABL1 and dephosphorylation by PTPN12 and might mediate partial to focal adhesion sites.</text>
</comment>
<dbReference type="AlphaFoldDB" id="A0A9D3MY78"/>
<dbReference type="InterPro" id="IPR003124">
    <property type="entry name" value="WH2_dom"/>
</dbReference>
<evidence type="ECO:0000256" key="4">
    <source>
        <dbReference type="ARBA" id="ARBA00022481"/>
    </source>
</evidence>
<dbReference type="Gene3D" id="6.10.280.150">
    <property type="match status" value="2"/>
</dbReference>
<comment type="caution">
    <text evidence="17">The sequence shown here is derived from an EMBL/GenBank/DDBJ whole genome shotgun (WGS) entry which is preliminary data.</text>
</comment>
<dbReference type="GO" id="GO:0034237">
    <property type="term" value="F:protein kinase A regulatory subunit binding"/>
    <property type="evidence" value="ECO:0007669"/>
    <property type="project" value="TreeGrafter"/>
</dbReference>
<evidence type="ECO:0000256" key="9">
    <source>
        <dbReference type="ARBA" id="ARBA00023203"/>
    </source>
</evidence>
<comment type="subunit">
    <text evidence="14">Binds actin and the Arp2/3 complex.</text>
</comment>
<evidence type="ECO:0000259" key="16">
    <source>
        <dbReference type="PROSITE" id="PS51082"/>
    </source>
</evidence>
<evidence type="ECO:0000256" key="5">
    <source>
        <dbReference type="ARBA" id="ARBA00022490"/>
    </source>
</evidence>
<evidence type="ECO:0000256" key="3">
    <source>
        <dbReference type="ARBA" id="ARBA00006993"/>
    </source>
</evidence>
<protein>
    <recommendedName>
        <fullName evidence="14">Wiskott-Aldrich syndrome protein family member</fullName>
        <shortName evidence="14">WASP family protein member</shortName>
    </recommendedName>
</protein>
<dbReference type="GO" id="GO:0030036">
    <property type="term" value="P:actin cytoskeleton organization"/>
    <property type="evidence" value="ECO:0007669"/>
    <property type="project" value="UniProtKB-UniRule"/>
</dbReference>
<evidence type="ECO:0000256" key="15">
    <source>
        <dbReference type="SAM" id="MobiDB-lite"/>
    </source>
</evidence>
<keyword evidence="6" id="KW-0597">Phosphoprotein</keyword>
<dbReference type="Proteomes" id="UP001044222">
    <property type="component" value="Unassembled WGS sequence"/>
</dbReference>
<dbReference type="EMBL" id="JAFIRN010000001">
    <property type="protein sequence ID" value="KAG5857251.1"/>
    <property type="molecule type" value="Genomic_DNA"/>
</dbReference>
<feature type="compositionally biased region" description="Pro residues" evidence="15">
    <location>
        <begin position="331"/>
        <end position="341"/>
    </location>
</feature>
<keyword evidence="18" id="KW-1185">Reference proteome</keyword>
<keyword evidence="5 14" id="KW-0963">Cytoplasm</keyword>
<dbReference type="PANTHER" id="PTHR12902">
    <property type="entry name" value="WASP-1"/>
    <property type="match status" value="1"/>
</dbReference>
<keyword evidence="9 14" id="KW-0009">Actin-binding</keyword>
<feature type="region of interest" description="Disordered" evidence="15">
    <location>
        <begin position="324"/>
        <end position="458"/>
    </location>
</feature>
<feature type="compositionally biased region" description="Polar residues" evidence="15">
    <location>
        <begin position="369"/>
        <end position="378"/>
    </location>
</feature>
<sequence length="552" mass="61005">MMPLMKRSIGPQHLCCTALPHGIRSELECVSNVSLANAIRQLGSLSKYAEELFGELFEEAHSLSYRVYSLQERIDHLSIDVTQLDPKEEELSLQDITMRKAFHSSTKQHQQLFNRWTLPLALQETFDLCEEPPPLNILSPYRDDGKEGLKFYTNPSYFFDLWREKMLQDTEDKRKEKRKQRHKNIDRSIELGRIPRAPNDRRKEWQRLALGPELAREGVDGEEAHQYPSMANGPSSHPDSRTFLCMDLIDSGSCSPDALPYGPMDELHFHGGGDRMCVPPLMSPPPPAPLLPAPTSYTMRNSTPSVASSSSRFTDSQSQCTAGTSVFLNPITPPPQAPPLPSSLSSSTVRIHHSLHMPSASDHPPHNPSPQNLHQTDSGFLHPSSVPVTPPLQPISPVNLQQTSDGAPHTSQIDSTTLSPPPHPPPLPLPGSASHPGAMAPSPGLPLDPPMDSPSVPPPFADLSFGVCPKHTHCAHETKHHPSSLPVISEARSALLKAILAGIQLRKVEERLDQEAKHKRMGNDVATILSRRIAVEYSDSEEGSEFEEGDWI</sequence>
<organism evidence="17 18">
    <name type="scientific">Anguilla anguilla</name>
    <name type="common">European freshwater eel</name>
    <name type="synonym">Muraena anguilla</name>
    <dbReference type="NCBI Taxonomy" id="7936"/>
    <lineage>
        <taxon>Eukaryota</taxon>
        <taxon>Metazoa</taxon>
        <taxon>Chordata</taxon>
        <taxon>Craniata</taxon>
        <taxon>Vertebrata</taxon>
        <taxon>Euteleostomi</taxon>
        <taxon>Actinopterygii</taxon>
        <taxon>Neopterygii</taxon>
        <taxon>Teleostei</taxon>
        <taxon>Anguilliformes</taxon>
        <taxon>Anguillidae</taxon>
        <taxon>Anguilla</taxon>
    </lineage>
</organism>
<dbReference type="PANTHER" id="PTHR12902:SF8">
    <property type="entry name" value="ACTIN-BINDING PROTEIN WASF1"/>
    <property type="match status" value="1"/>
</dbReference>
<gene>
    <name evidence="17" type="ORF">ANANG_G00017420</name>
</gene>
<evidence type="ECO:0000256" key="1">
    <source>
        <dbReference type="ARBA" id="ARBA00004245"/>
    </source>
</evidence>
<feature type="compositionally biased region" description="Pro residues" evidence="15">
    <location>
        <begin position="419"/>
        <end position="429"/>
    </location>
</feature>
<keyword evidence="8" id="KW-0770">Synapse</keyword>
<feature type="compositionally biased region" description="Polar residues" evidence="15">
    <location>
        <begin position="396"/>
        <end position="417"/>
    </location>
</feature>